<dbReference type="AlphaFoldDB" id="A0AA36M9C0"/>
<organism evidence="2 3">
    <name type="scientific">Cylicocyclus nassatus</name>
    <name type="common">Nematode worm</name>
    <dbReference type="NCBI Taxonomy" id="53992"/>
    <lineage>
        <taxon>Eukaryota</taxon>
        <taxon>Metazoa</taxon>
        <taxon>Ecdysozoa</taxon>
        <taxon>Nematoda</taxon>
        <taxon>Chromadorea</taxon>
        <taxon>Rhabditida</taxon>
        <taxon>Rhabditina</taxon>
        <taxon>Rhabditomorpha</taxon>
        <taxon>Strongyloidea</taxon>
        <taxon>Strongylidae</taxon>
        <taxon>Cylicocyclus</taxon>
    </lineage>
</organism>
<feature type="compositionally biased region" description="Basic and acidic residues" evidence="1">
    <location>
        <begin position="270"/>
        <end position="288"/>
    </location>
</feature>
<dbReference type="Proteomes" id="UP001176961">
    <property type="component" value="Unassembled WGS sequence"/>
</dbReference>
<feature type="region of interest" description="Disordered" evidence="1">
    <location>
        <begin position="256"/>
        <end position="359"/>
    </location>
</feature>
<dbReference type="EMBL" id="CATQJL010000305">
    <property type="protein sequence ID" value="CAJ0603351.1"/>
    <property type="molecule type" value="Genomic_DNA"/>
</dbReference>
<proteinExistence type="predicted"/>
<keyword evidence="3" id="KW-1185">Reference proteome</keyword>
<feature type="compositionally biased region" description="Polar residues" evidence="1">
    <location>
        <begin position="259"/>
        <end position="268"/>
    </location>
</feature>
<comment type="caution">
    <text evidence="2">The sequence shown here is derived from an EMBL/GenBank/DDBJ whole genome shotgun (WGS) entry which is preliminary data.</text>
</comment>
<reference evidence="2" key="1">
    <citation type="submission" date="2023-07" db="EMBL/GenBank/DDBJ databases">
        <authorList>
            <consortium name="CYATHOMIX"/>
        </authorList>
    </citation>
    <scope>NUCLEOTIDE SEQUENCE</scope>
    <source>
        <strain evidence="2">N/A</strain>
    </source>
</reference>
<protein>
    <submittedName>
        <fullName evidence="2">Uncharacterized protein</fullName>
    </submittedName>
</protein>
<evidence type="ECO:0000313" key="2">
    <source>
        <dbReference type="EMBL" id="CAJ0603351.1"/>
    </source>
</evidence>
<evidence type="ECO:0000256" key="1">
    <source>
        <dbReference type="SAM" id="MobiDB-lite"/>
    </source>
</evidence>
<evidence type="ECO:0000313" key="3">
    <source>
        <dbReference type="Proteomes" id="UP001176961"/>
    </source>
</evidence>
<feature type="compositionally biased region" description="Low complexity" evidence="1">
    <location>
        <begin position="326"/>
        <end position="353"/>
    </location>
</feature>
<name>A0AA36M9C0_CYLNA</name>
<gene>
    <name evidence="2" type="ORF">CYNAS_LOCUS15334</name>
</gene>
<accession>A0AA36M9C0</accession>
<sequence length="359" mass="40098">MAVADLLVRFLQLDYFALTPYREYIPANTLVTICSDKGCKITYRATQENYRIRIFDFNETTFNIRVTPASCDLAKPHKIALSFFDTWIPGDILKMEHIENNAFVIKREGVHIESRFYGIRAKSKKPCVNFRFGENAVIFLVNLTKGNSSIEERGGKKEPCVLETRRARYFALFANQMDNCPTFISMVDESFPFWDRSKPKGMEGVPGTGGRVYTTVLREVTIASILVFFYYHILTKFILPVYFHFKVPVRARPPLAQSRMKQPVSNPKKSNREAKQLSKDGAAKHEIAPENIIMEKTQKATSGSGSGETGTPAPTPGRVPGSTSSGATPGQDTPATPATPATPETAPTQGTQPRTPEWM</sequence>